<feature type="region of interest" description="Disordered" evidence="5">
    <location>
        <begin position="871"/>
        <end position="1036"/>
    </location>
</feature>
<dbReference type="CDD" id="cd12148">
    <property type="entry name" value="fungal_TF_MHR"/>
    <property type="match status" value="1"/>
</dbReference>
<keyword evidence="1" id="KW-0805">Transcription regulation</keyword>
<dbReference type="SUPFAM" id="SSF57701">
    <property type="entry name" value="Zn2/Cys6 DNA-binding domain"/>
    <property type="match status" value="1"/>
</dbReference>
<evidence type="ECO:0000256" key="2">
    <source>
        <dbReference type="ARBA" id="ARBA00023125"/>
    </source>
</evidence>
<dbReference type="GO" id="GO:0003677">
    <property type="term" value="F:DNA binding"/>
    <property type="evidence" value="ECO:0007669"/>
    <property type="project" value="UniProtKB-KW"/>
</dbReference>
<feature type="compositionally biased region" description="Polar residues" evidence="5">
    <location>
        <begin position="957"/>
        <end position="1006"/>
    </location>
</feature>
<dbReference type="InterPro" id="IPR036864">
    <property type="entry name" value="Zn2-C6_fun-type_DNA-bd_sf"/>
</dbReference>
<dbReference type="GO" id="GO:0045944">
    <property type="term" value="P:positive regulation of transcription by RNA polymerase II"/>
    <property type="evidence" value="ECO:0007669"/>
    <property type="project" value="TreeGrafter"/>
</dbReference>
<feature type="compositionally biased region" description="Low complexity" evidence="5">
    <location>
        <begin position="889"/>
        <end position="903"/>
    </location>
</feature>
<keyword evidence="4" id="KW-0539">Nucleus</keyword>
<keyword evidence="8" id="KW-1185">Reference proteome</keyword>
<name>A0A168BCL5_9EURO</name>
<dbReference type="PANTHER" id="PTHR31644:SF2">
    <property type="entry name" value="TRANSCRIPTIONAL ACTIVATOR ARO80-RELATED"/>
    <property type="match status" value="1"/>
</dbReference>
<evidence type="ECO:0000256" key="3">
    <source>
        <dbReference type="ARBA" id="ARBA00023163"/>
    </source>
</evidence>
<proteinExistence type="predicted"/>
<dbReference type="GO" id="GO:0009074">
    <property type="term" value="P:aromatic amino acid family catabolic process"/>
    <property type="evidence" value="ECO:0007669"/>
    <property type="project" value="TreeGrafter"/>
</dbReference>
<dbReference type="InterPro" id="IPR001138">
    <property type="entry name" value="Zn2Cys6_DnaBD"/>
</dbReference>
<feature type="compositionally biased region" description="Gly residues" evidence="5">
    <location>
        <begin position="186"/>
        <end position="195"/>
    </location>
</feature>
<dbReference type="Gene3D" id="4.10.240.10">
    <property type="entry name" value="Zn(2)-C6 fungal-type DNA-binding domain"/>
    <property type="match status" value="1"/>
</dbReference>
<keyword evidence="2" id="KW-0238">DNA-binding</keyword>
<dbReference type="CDD" id="cd00067">
    <property type="entry name" value="GAL4"/>
    <property type="match status" value="1"/>
</dbReference>
<dbReference type="GO" id="GO:0000981">
    <property type="term" value="F:DNA-binding transcription factor activity, RNA polymerase II-specific"/>
    <property type="evidence" value="ECO:0007669"/>
    <property type="project" value="InterPro"/>
</dbReference>
<accession>A0A168BCL5</accession>
<dbReference type="Pfam" id="PF00172">
    <property type="entry name" value="Zn_clus"/>
    <property type="match status" value="1"/>
</dbReference>
<comment type="caution">
    <text evidence="7">The sequence shown here is derived from an EMBL/GenBank/DDBJ whole genome shotgun (WGS) entry which is preliminary data.</text>
</comment>
<feature type="domain" description="Zn(2)-C6 fungal-type" evidence="6">
    <location>
        <begin position="89"/>
        <end position="125"/>
    </location>
</feature>
<feature type="compositionally biased region" description="Low complexity" evidence="5">
    <location>
        <begin position="804"/>
        <end position="825"/>
    </location>
</feature>
<evidence type="ECO:0000313" key="7">
    <source>
        <dbReference type="EMBL" id="KZZ95125.1"/>
    </source>
</evidence>
<gene>
    <name evidence="7" type="ORF">AAP_01613</name>
</gene>
<dbReference type="Proteomes" id="UP000242877">
    <property type="component" value="Unassembled WGS sequence"/>
</dbReference>
<dbReference type="EMBL" id="AZGZ01000005">
    <property type="protein sequence ID" value="KZZ95125.1"/>
    <property type="molecule type" value="Genomic_DNA"/>
</dbReference>
<protein>
    <submittedName>
        <fullName evidence="7">C6 transcription factor</fullName>
    </submittedName>
</protein>
<evidence type="ECO:0000256" key="5">
    <source>
        <dbReference type="SAM" id="MobiDB-lite"/>
    </source>
</evidence>
<dbReference type="VEuPathDB" id="FungiDB:AAP_01613"/>
<evidence type="ECO:0000313" key="8">
    <source>
        <dbReference type="Proteomes" id="UP000242877"/>
    </source>
</evidence>
<dbReference type="PROSITE" id="PS00463">
    <property type="entry name" value="ZN2_CY6_FUNGAL_1"/>
    <property type="match status" value="1"/>
</dbReference>
<dbReference type="PROSITE" id="PS50048">
    <property type="entry name" value="ZN2_CY6_FUNGAL_2"/>
    <property type="match status" value="1"/>
</dbReference>
<dbReference type="OrthoDB" id="2262349at2759"/>
<dbReference type="InterPro" id="IPR052780">
    <property type="entry name" value="AAA_Catabolism_Regulators"/>
</dbReference>
<feature type="region of interest" description="Disordered" evidence="5">
    <location>
        <begin position="804"/>
        <end position="838"/>
    </location>
</feature>
<evidence type="ECO:0000256" key="4">
    <source>
        <dbReference type="ARBA" id="ARBA00023242"/>
    </source>
</evidence>
<dbReference type="AlphaFoldDB" id="A0A168BCL5"/>
<dbReference type="PANTHER" id="PTHR31644">
    <property type="entry name" value="TRANSCRIPTIONAL ACTIVATOR ARO80-RELATED"/>
    <property type="match status" value="1"/>
</dbReference>
<sequence>MPNSLFFLSQRRTGKRKTDDSEPAVRPLCVRDLSSPYIAGAWYRVVDARLQLLAYNLLLSEMVTFSPLVLPAQVLESVFVHSPDLEYRACIPCRERRVKCDLGSVDAPRSGPCGRCRRERKNCTFSVTRGKKKAAALAAAAAASVGSNSSAQESIAASIAHVDPNVNVVNPRRHASLPGPSLDYGGAAGGGGGPGATLPLPGTRPTTGVGAGSRPGLLHGGIRSRLNSIDTGRAFSPASRSSGDNASSTLLKDAAYTTHDALSLLWEAGRQSEKVRADELEALRSSRSSVALETPELMPAVPRTITTEEALQVWSNLRFVRSGLFTAAEALEMVNYFHTNLAPFTPISSSPFQDPATHEMLLDEEPILAATILMLASRYMKFSGRGSVSRGYVVHDQLWRYLQDMISRMIFGQEQFKAAHMPDNDSSTPHIHDTIGSSVHLGGLRTLGTCEALLLLSEWHPRALHVPAFGDGDSLLVRDEERKTRATTALGRIQIDWLEPAWRSDRMCWSMLGNALSLAVELGIFDEYDNTMLGAREARKDIWSSETLRQRAYRVQNLLWVYLTQTAGRLGWKNLTSVSLMDHDGSRNHGDTIRCWVTVASLMKRGNEFLFQSRERTREIIKTGEYLRFLQMLNPLLTEWQHDFERAKLSAPMRSILSIEYSYVRVYVNSVALQAVVEHRDRNADPEHAMPVSTMLNPYEDNKEYFMQVVTAAREILQTVVDDLLPNDSLKHVPIRTYSRIVAGAMFCLKSVALSADEAENAVSLNLVERTAHALCACVVDDVHLSIRFGELLHALVHTIRAESSTPPYTSDTSTQQQTQTQPYPANLRPSGVGQSGVQPHVPGLGFTNTVGGITMPSGIESYERSSMANIHANSGNAPLPPATIPVSAPTNTAATSTTADGTGMPTGPGNHLDHRRNDLSSRNSQDPSMPRPLHQPQPHSQAHFQQMYNAADSAPHGSSANVPLSSAGTMMNQIPGPQQGQHMGNSQSATPMQTDETTTPGSTNYLAALLSRPPQTSSGAGGSTTSNASGGGQMDHALQHDPLMNFAGVGANQLGWSGGQDFFDLLGPLLDVQFEYR</sequence>
<dbReference type="GO" id="GO:0008270">
    <property type="term" value="F:zinc ion binding"/>
    <property type="evidence" value="ECO:0007669"/>
    <property type="project" value="InterPro"/>
</dbReference>
<organism evidence="7 8">
    <name type="scientific">Ascosphaera apis ARSEF 7405</name>
    <dbReference type="NCBI Taxonomy" id="392613"/>
    <lineage>
        <taxon>Eukaryota</taxon>
        <taxon>Fungi</taxon>
        <taxon>Dikarya</taxon>
        <taxon>Ascomycota</taxon>
        <taxon>Pezizomycotina</taxon>
        <taxon>Eurotiomycetes</taxon>
        <taxon>Eurotiomycetidae</taxon>
        <taxon>Onygenales</taxon>
        <taxon>Ascosphaeraceae</taxon>
        <taxon>Ascosphaera</taxon>
    </lineage>
</organism>
<feature type="compositionally biased region" description="Polar residues" evidence="5">
    <location>
        <begin position="938"/>
        <end position="949"/>
    </location>
</feature>
<evidence type="ECO:0000256" key="1">
    <source>
        <dbReference type="ARBA" id="ARBA00023015"/>
    </source>
</evidence>
<keyword evidence="3" id="KW-0804">Transcription</keyword>
<dbReference type="SMART" id="SM00066">
    <property type="entry name" value="GAL4"/>
    <property type="match status" value="1"/>
</dbReference>
<feature type="region of interest" description="Disordered" evidence="5">
    <location>
        <begin position="177"/>
        <end position="199"/>
    </location>
</feature>
<evidence type="ECO:0000259" key="6">
    <source>
        <dbReference type="PROSITE" id="PS50048"/>
    </source>
</evidence>
<reference evidence="7 8" key="1">
    <citation type="journal article" date="2016" name="Genome Biol. Evol.">
        <title>Divergent and convergent evolution of fungal pathogenicity.</title>
        <authorList>
            <person name="Shang Y."/>
            <person name="Xiao G."/>
            <person name="Zheng P."/>
            <person name="Cen K."/>
            <person name="Zhan S."/>
            <person name="Wang C."/>
        </authorList>
    </citation>
    <scope>NUCLEOTIDE SEQUENCE [LARGE SCALE GENOMIC DNA]</scope>
    <source>
        <strain evidence="7 8">ARSEF 7405</strain>
    </source>
</reference>
<dbReference type="GO" id="GO:0005634">
    <property type="term" value="C:nucleus"/>
    <property type="evidence" value="ECO:0007669"/>
    <property type="project" value="TreeGrafter"/>
</dbReference>